<organism evidence="1 2">
    <name type="scientific">Dermacentor silvarum</name>
    <name type="common">Tick</name>
    <dbReference type="NCBI Taxonomy" id="543639"/>
    <lineage>
        <taxon>Eukaryota</taxon>
        <taxon>Metazoa</taxon>
        <taxon>Ecdysozoa</taxon>
        <taxon>Arthropoda</taxon>
        <taxon>Chelicerata</taxon>
        <taxon>Arachnida</taxon>
        <taxon>Acari</taxon>
        <taxon>Parasitiformes</taxon>
        <taxon>Ixodida</taxon>
        <taxon>Ixodoidea</taxon>
        <taxon>Ixodidae</taxon>
        <taxon>Rhipicephalinae</taxon>
        <taxon>Dermacentor</taxon>
    </lineage>
</organism>
<accession>A0ACB8D586</accession>
<keyword evidence="2" id="KW-1185">Reference proteome</keyword>
<gene>
    <name evidence="1" type="ORF">HPB49_011719</name>
</gene>
<comment type="caution">
    <text evidence="1">The sequence shown here is derived from an EMBL/GenBank/DDBJ whole genome shotgun (WGS) entry which is preliminary data.</text>
</comment>
<name>A0ACB8D586_DERSI</name>
<protein>
    <submittedName>
        <fullName evidence="1">Uncharacterized protein</fullName>
    </submittedName>
</protein>
<reference evidence="1" key="1">
    <citation type="submission" date="2020-05" db="EMBL/GenBank/DDBJ databases">
        <title>Large-scale comparative analyses of tick genomes elucidate their genetic diversity and vector capacities.</title>
        <authorList>
            <person name="Jia N."/>
            <person name="Wang J."/>
            <person name="Shi W."/>
            <person name="Du L."/>
            <person name="Sun Y."/>
            <person name="Zhan W."/>
            <person name="Jiang J."/>
            <person name="Wang Q."/>
            <person name="Zhang B."/>
            <person name="Ji P."/>
            <person name="Sakyi L.B."/>
            <person name="Cui X."/>
            <person name="Yuan T."/>
            <person name="Jiang B."/>
            <person name="Yang W."/>
            <person name="Lam T.T.-Y."/>
            <person name="Chang Q."/>
            <person name="Ding S."/>
            <person name="Wang X."/>
            <person name="Zhu J."/>
            <person name="Ruan X."/>
            <person name="Zhao L."/>
            <person name="Wei J."/>
            <person name="Que T."/>
            <person name="Du C."/>
            <person name="Cheng J."/>
            <person name="Dai P."/>
            <person name="Han X."/>
            <person name="Huang E."/>
            <person name="Gao Y."/>
            <person name="Liu J."/>
            <person name="Shao H."/>
            <person name="Ye R."/>
            <person name="Li L."/>
            <person name="Wei W."/>
            <person name="Wang X."/>
            <person name="Wang C."/>
            <person name="Yang T."/>
            <person name="Huo Q."/>
            <person name="Li W."/>
            <person name="Guo W."/>
            <person name="Chen H."/>
            <person name="Zhou L."/>
            <person name="Ni X."/>
            <person name="Tian J."/>
            <person name="Zhou Y."/>
            <person name="Sheng Y."/>
            <person name="Liu T."/>
            <person name="Pan Y."/>
            <person name="Xia L."/>
            <person name="Li J."/>
            <person name="Zhao F."/>
            <person name="Cao W."/>
        </authorList>
    </citation>
    <scope>NUCLEOTIDE SEQUENCE</scope>
    <source>
        <strain evidence="1">Dsil-2018</strain>
    </source>
</reference>
<dbReference type="EMBL" id="CM023472">
    <property type="protein sequence ID" value="KAH7959540.1"/>
    <property type="molecule type" value="Genomic_DNA"/>
</dbReference>
<evidence type="ECO:0000313" key="2">
    <source>
        <dbReference type="Proteomes" id="UP000821865"/>
    </source>
</evidence>
<dbReference type="Proteomes" id="UP000821865">
    <property type="component" value="Chromosome 3"/>
</dbReference>
<sequence>MASLGPSSASTQAVIPEDVGTGATDGSKQRKHKKRKSHRSGSAKEHKDHKRGMMTPMDGHDSKRILPPSLSYSVAVTVALLFAGGAIVGLLMWLQADHAEVRTKSGSSVRGYQSYVAGHRIYTFLGIPYAQPPVHDLRFRLPVAATEISSVVPATLDCPPCPQKDWFSGSNEGWDGSEECLHLNVWTPCAETTAGGGCKKQPVLVFLFAEGFQTGSNQRFDGSLLAASENLVVVAPNFRLGVLGFFHKDGHEMPGNLALHDQELATKWVQENVDLFGGDWNNTVLMGAATGAWSIGAHLVSTNPVWRWRTQRMLLHSESPFRRVHSASPAAFAEAVGCSQNQSSSSCFTELPLQTVLEAGRHFPFGPNYESRLLPQAPWHMARRFNIIEKQDPYTRFVQNVQVILGTVYNEGSPLVEILERDGDGSDAYMRGAVQELLTACGVNESGKLVEQYASGTWTAKRGTNESWAHQLLGDVFFECPVLSFAHHLSARGNRVYVYRFDYKVPSVP</sequence>
<evidence type="ECO:0000313" key="1">
    <source>
        <dbReference type="EMBL" id="KAH7959540.1"/>
    </source>
</evidence>
<proteinExistence type="predicted"/>